<feature type="region of interest" description="Disordered" evidence="1">
    <location>
        <begin position="1"/>
        <end position="32"/>
    </location>
</feature>
<proteinExistence type="predicted"/>
<gene>
    <name evidence="3" type="ORF">EV141_2010</name>
</gene>
<evidence type="ECO:0000259" key="2">
    <source>
        <dbReference type="Pfam" id="PF13683"/>
    </source>
</evidence>
<organism evidence="3 4">
    <name type="scientific">Microcella putealis</name>
    <dbReference type="NCBI Taxonomy" id="337005"/>
    <lineage>
        <taxon>Bacteria</taxon>
        <taxon>Bacillati</taxon>
        <taxon>Actinomycetota</taxon>
        <taxon>Actinomycetes</taxon>
        <taxon>Micrococcales</taxon>
        <taxon>Microbacteriaceae</taxon>
        <taxon>Microcella</taxon>
    </lineage>
</organism>
<reference evidence="3 4" key="1">
    <citation type="journal article" date="2015" name="Stand. Genomic Sci.">
        <title>Genomic Encyclopedia of Bacterial and Archaeal Type Strains, Phase III: the genomes of soil and plant-associated and newly described type strains.</title>
        <authorList>
            <person name="Whitman W.B."/>
            <person name="Woyke T."/>
            <person name="Klenk H.P."/>
            <person name="Zhou Y."/>
            <person name="Lilburn T.G."/>
            <person name="Beck B.J."/>
            <person name="De Vos P."/>
            <person name="Vandamme P."/>
            <person name="Eisen J.A."/>
            <person name="Garrity G."/>
            <person name="Hugenholtz P."/>
            <person name="Kyrpides N.C."/>
        </authorList>
    </citation>
    <scope>NUCLEOTIDE SEQUENCE [LARGE SCALE GENOMIC DNA]</scope>
    <source>
        <strain evidence="3 4">CV2</strain>
    </source>
</reference>
<dbReference type="RefSeq" id="WP_130485828.1">
    <property type="nucleotide sequence ID" value="NZ_SGWW01000004.1"/>
</dbReference>
<keyword evidence="4" id="KW-1185">Reference proteome</keyword>
<feature type="domain" description="Integrase catalytic" evidence="2">
    <location>
        <begin position="1"/>
        <end position="20"/>
    </location>
</feature>
<dbReference type="OrthoDB" id="52928at2"/>
<dbReference type="Proteomes" id="UP000293519">
    <property type="component" value="Unassembled WGS sequence"/>
</dbReference>
<dbReference type="AlphaFoldDB" id="A0A4Q7LN66"/>
<accession>A0A4Q7LN66</accession>
<dbReference type="InterPro" id="IPR001584">
    <property type="entry name" value="Integrase_cat-core"/>
</dbReference>
<sequence length="32" mass="3710">DWLHHYNHHRPHTGIGGLTPSARVHNLTRKNS</sequence>
<comment type="caution">
    <text evidence="3">The sequence shown here is derived from an EMBL/GenBank/DDBJ whole genome shotgun (WGS) entry which is preliminary data.</text>
</comment>
<evidence type="ECO:0000313" key="3">
    <source>
        <dbReference type="EMBL" id="RZS55029.1"/>
    </source>
</evidence>
<dbReference type="GO" id="GO:0015074">
    <property type="term" value="P:DNA integration"/>
    <property type="evidence" value="ECO:0007669"/>
    <property type="project" value="InterPro"/>
</dbReference>
<evidence type="ECO:0000256" key="1">
    <source>
        <dbReference type="SAM" id="MobiDB-lite"/>
    </source>
</evidence>
<protein>
    <submittedName>
        <fullName evidence="3">Integrase-like protein</fullName>
    </submittedName>
</protein>
<evidence type="ECO:0000313" key="4">
    <source>
        <dbReference type="Proteomes" id="UP000293519"/>
    </source>
</evidence>
<feature type="compositionally biased region" description="Basic residues" evidence="1">
    <location>
        <begin position="1"/>
        <end position="12"/>
    </location>
</feature>
<dbReference type="Pfam" id="PF13683">
    <property type="entry name" value="rve_3"/>
    <property type="match status" value="1"/>
</dbReference>
<feature type="non-terminal residue" evidence="3">
    <location>
        <position position="1"/>
    </location>
</feature>
<name>A0A4Q7LN66_9MICO</name>
<dbReference type="EMBL" id="SGWW01000004">
    <property type="protein sequence ID" value="RZS55029.1"/>
    <property type="molecule type" value="Genomic_DNA"/>
</dbReference>